<evidence type="ECO:0000256" key="5">
    <source>
        <dbReference type="SAM" id="Coils"/>
    </source>
</evidence>
<dbReference type="PROSITE" id="PS50119">
    <property type="entry name" value="ZF_BBOX"/>
    <property type="match status" value="1"/>
</dbReference>
<dbReference type="Pfam" id="PF13765">
    <property type="entry name" value="PRY"/>
    <property type="match status" value="1"/>
</dbReference>
<dbReference type="SMART" id="SM00184">
    <property type="entry name" value="RING"/>
    <property type="match status" value="1"/>
</dbReference>
<dbReference type="Pfam" id="PF15227">
    <property type="entry name" value="zf-C3HC4_4"/>
    <property type="match status" value="1"/>
</dbReference>
<dbReference type="GO" id="GO:0008270">
    <property type="term" value="F:zinc ion binding"/>
    <property type="evidence" value="ECO:0007669"/>
    <property type="project" value="UniProtKB-KW"/>
</dbReference>
<dbReference type="InterPro" id="IPR001870">
    <property type="entry name" value="B30.2/SPRY"/>
</dbReference>
<evidence type="ECO:0000313" key="10">
    <source>
        <dbReference type="Proteomes" id="UP000006813"/>
    </source>
</evidence>
<evidence type="ECO:0000256" key="3">
    <source>
        <dbReference type="ARBA" id="ARBA00022833"/>
    </source>
</evidence>
<evidence type="ECO:0000259" key="6">
    <source>
        <dbReference type="PROSITE" id="PS50089"/>
    </source>
</evidence>
<dbReference type="SUPFAM" id="SSF57850">
    <property type="entry name" value="RING/U-box"/>
    <property type="match status" value="1"/>
</dbReference>
<evidence type="ECO:0000259" key="8">
    <source>
        <dbReference type="PROSITE" id="PS50188"/>
    </source>
</evidence>
<dbReference type="InterPro" id="IPR001841">
    <property type="entry name" value="Znf_RING"/>
</dbReference>
<dbReference type="Gene3D" id="3.30.40.10">
    <property type="entry name" value="Zinc/RING finger domain, C3HC4 (zinc finger)"/>
    <property type="match status" value="1"/>
</dbReference>
<dbReference type="FunCoup" id="G5BD36">
    <property type="interactions" value="51"/>
</dbReference>
<dbReference type="Proteomes" id="UP000006813">
    <property type="component" value="Unassembled WGS sequence"/>
</dbReference>
<dbReference type="SUPFAM" id="SSF57845">
    <property type="entry name" value="B-box zinc-binding domain"/>
    <property type="match status" value="1"/>
</dbReference>
<dbReference type="PANTHER" id="PTHR24103">
    <property type="entry name" value="E3 UBIQUITIN-PROTEIN LIGASE TRIM"/>
    <property type="match status" value="1"/>
</dbReference>
<keyword evidence="2 4" id="KW-0863">Zinc-finger</keyword>
<dbReference type="SUPFAM" id="SSF49899">
    <property type="entry name" value="Concanavalin A-like lectins/glucanases"/>
    <property type="match status" value="1"/>
</dbReference>
<protein>
    <submittedName>
        <fullName evidence="9">Tripartite motif-containing protein 75</fullName>
    </submittedName>
</protein>
<dbReference type="FunFam" id="2.60.120.920:FF:000004">
    <property type="entry name" value="Butyrophilin subfamily 1 member A1"/>
    <property type="match status" value="1"/>
</dbReference>
<feature type="domain" description="B30.2/SPRY" evidence="8">
    <location>
        <begin position="277"/>
        <end position="462"/>
    </location>
</feature>
<dbReference type="InterPro" id="IPR043136">
    <property type="entry name" value="B30.2/SPRY_sf"/>
</dbReference>
<dbReference type="InterPro" id="IPR003877">
    <property type="entry name" value="SPRY_dom"/>
</dbReference>
<dbReference type="InterPro" id="IPR017907">
    <property type="entry name" value="Znf_RING_CS"/>
</dbReference>
<accession>G5BD36</accession>
<dbReference type="InterPro" id="IPR000315">
    <property type="entry name" value="Znf_B-box"/>
</dbReference>
<dbReference type="Pfam" id="PF00622">
    <property type="entry name" value="SPRY"/>
    <property type="match status" value="1"/>
</dbReference>
<dbReference type="PROSITE" id="PS50089">
    <property type="entry name" value="ZF_RING_2"/>
    <property type="match status" value="1"/>
</dbReference>
<evidence type="ECO:0000256" key="2">
    <source>
        <dbReference type="ARBA" id="ARBA00022771"/>
    </source>
</evidence>
<dbReference type="InParanoid" id="G5BD36"/>
<keyword evidence="5" id="KW-0175">Coiled coil</keyword>
<dbReference type="InterPro" id="IPR035785">
    <property type="entry name" value="SPRY/PRY_TRIM75"/>
</dbReference>
<gene>
    <name evidence="9" type="ORF">GW7_07432</name>
</gene>
<dbReference type="Gene3D" id="3.30.160.60">
    <property type="entry name" value="Classic Zinc Finger"/>
    <property type="match status" value="1"/>
</dbReference>
<feature type="domain" description="B box-type" evidence="7">
    <location>
        <begin position="92"/>
        <end position="133"/>
    </location>
</feature>
<name>G5BD36_HETGA</name>
<sequence length="462" mass="52478">MAVAAALARLQAESKCAVCLDDLKDPVTIECGHNFCRFCIRQTWADLQEKFPCPVCRFQCQEGHFRSNTQLGRMVQIAHKLHSSRSKRRRSEKTNLCEKHNQELTLFCEEDLEVLCPQCVGPPDHLRHHMSPLGEAASLHRSRLHSHAKLLRKQVANTQKLISAQSKVPLELREKVEARRQQLASELELLTQFLQQEQQAALERLAQEEREIQQQLSNNITAFAGHAASLKSLLDRVVKHNALSEVQLLSQIKHFYQGSNSEISPPIFSINLRREAYSFPPQYSALQRVIKEFGVDIILDPETASPNLFISTDRKWVRFAKKKRSSSRLSKKPGANPVVLGFPDFYSGRHFWQVEVGDEPQWGVGVCRVSKSSKELRSGQGCWRVQLQEGGYDAPGASPCPLQLDVRDRTLGVFLDYELGEISFYDMPSGAHLCTFQDSFTEPLRPYFYLGPEAKPLRIIGM</sequence>
<keyword evidence="1" id="KW-0479">Metal-binding</keyword>
<evidence type="ECO:0000259" key="7">
    <source>
        <dbReference type="PROSITE" id="PS50119"/>
    </source>
</evidence>
<dbReference type="STRING" id="10181.G5BD36"/>
<feature type="domain" description="RING-type" evidence="6">
    <location>
        <begin position="16"/>
        <end position="57"/>
    </location>
</feature>
<dbReference type="PRINTS" id="PR01407">
    <property type="entry name" value="BUTYPHLNCDUF"/>
</dbReference>
<dbReference type="InterPro" id="IPR003879">
    <property type="entry name" value="Butyrophylin_SPRY"/>
</dbReference>
<dbReference type="EMBL" id="JH169642">
    <property type="protein sequence ID" value="EHB07197.1"/>
    <property type="molecule type" value="Genomic_DNA"/>
</dbReference>
<dbReference type="SMART" id="SM00449">
    <property type="entry name" value="SPRY"/>
    <property type="match status" value="1"/>
</dbReference>
<dbReference type="eggNOG" id="KOG2177">
    <property type="taxonomic scope" value="Eukaryota"/>
</dbReference>
<dbReference type="InterPro" id="IPR013083">
    <property type="entry name" value="Znf_RING/FYVE/PHD"/>
</dbReference>
<dbReference type="Gene3D" id="2.60.120.920">
    <property type="match status" value="1"/>
</dbReference>
<dbReference type="CDD" id="cd15829">
    <property type="entry name" value="SPRY_PRY_TRIM75"/>
    <property type="match status" value="1"/>
</dbReference>
<proteinExistence type="predicted"/>
<dbReference type="PROSITE" id="PS50188">
    <property type="entry name" value="B302_SPRY"/>
    <property type="match status" value="1"/>
</dbReference>
<dbReference type="AlphaFoldDB" id="G5BD36"/>
<evidence type="ECO:0000256" key="1">
    <source>
        <dbReference type="ARBA" id="ARBA00022723"/>
    </source>
</evidence>
<dbReference type="SMART" id="SM00589">
    <property type="entry name" value="PRY"/>
    <property type="match status" value="1"/>
</dbReference>
<dbReference type="InterPro" id="IPR013320">
    <property type="entry name" value="ConA-like_dom_sf"/>
</dbReference>
<dbReference type="PROSITE" id="PS00518">
    <property type="entry name" value="ZF_RING_1"/>
    <property type="match status" value="1"/>
</dbReference>
<reference evidence="9 10" key="1">
    <citation type="journal article" date="2011" name="Nature">
        <title>Genome sequencing reveals insights into physiology and longevity of the naked mole rat.</title>
        <authorList>
            <person name="Kim E.B."/>
            <person name="Fang X."/>
            <person name="Fushan A.A."/>
            <person name="Huang Z."/>
            <person name="Lobanov A.V."/>
            <person name="Han L."/>
            <person name="Marino S.M."/>
            <person name="Sun X."/>
            <person name="Turanov A.A."/>
            <person name="Yang P."/>
            <person name="Yim S.H."/>
            <person name="Zhao X."/>
            <person name="Kasaikina M.V."/>
            <person name="Stoletzki N."/>
            <person name="Peng C."/>
            <person name="Polak P."/>
            <person name="Xiong Z."/>
            <person name="Kiezun A."/>
            <person name="Zhu Y."/>
            <person name="Chen Y."/>
            <person name="Kryukov G.V."/>
            <person name="Zhang Q."/>
            <person name="Peshkin L."/>
            <person name="Yang L."/>
            <person name="Bronson R.T."/>
            <person name="Buffenstein R."/>
            <person name="Wang B."/>
            <person name="Han C."/>
            <person name="Li Q."/>
            <person name="Chen L."/>
            <person name="Zhao W."/>
            <person name="Sunyaev S.R."/>
            <person name="Park T.J."/>
            <person name="Zhang G."/>
            <person name="Wang J."/>
            <person name="Gladyshev V.N."/>
        </authorList>
    </citation>
    <scope>NUCLEOTIDE SEQUENCE [LARGE SCALE GENOMIC DNA]</scope>
</reference>
<dbReference type="InterPro" id="IPR006574">
    <property type="entry name" value="PRY"/>
</dbReference>
<dbReference type="InterPro" id="IPR050143">
    <property type="entry name" value="TRIM/RBCC"/>
</dbReference>
<evidence type="ECO:0000313" key="9">
    <source>
        <dbReference type="EMBL" id="EHB07197.1"/>
    </source>
</evidence>
<keyword evidence="3" id="KW-0862">Zinc</keyword>
<organism evidence="9 10">
    <name type="scientific">Heterocephalus glaber</name>
    <name type="common">Naked mole rat</name>
    <dbReference type="NCBI Taxonomy" id="10181"/>
    <lineage>
        <taxon>Eukaryota</taxon>
        <taxon>Metazoa</taxon>
        <taxon>Chordata</taxon>
        <taxon>Craniata</taxon>
        <taxon>Vertebrata</taxon>
        <taxon>Euteleostomi</taxon>
        <taxon>Mammalia</taxon>
        <taxon>Eutheria</taxon>
        <taxon>Euarchontoglires</taxon>
        <taxon>Glires</taxon>
        <taxon>Rodentia</taxon>
        <taxon>Hystricomorpha</taxon>
        <taxon>Bathyergidae</taxon>
        <taxon>Heterocephalus</taxon>
    </lineage>
</organism>
<evidence type="ECO:0000256" key="4">
    <source>
        <dbReference type="PROSITE-ProRule" id="PRU00024"/>
    </source>
</evidence>
<dbReference type="Pfam" id="PF00643">
    <property type="entry name" value="zf-B_box"/>
    <property type="match status" value="1"/>
</dbReference>
<dbReference type="SMART" id="SM00336">
    <property type="entry name" value="BBOX"/>
    <property type="match status" value="1"/>
</dbReference>
<feature type="coiled-coil region" evidence="5">
    <location>
        <begin position="191"/>
        <end position="218"/>
    </location>
</feature>